<dbReference type="EMBL" id="MU393428">
    <property type="protein sequence ID" value="KAI4869726.1"/>
    <property type="molecule type" value="Genomic_DNA"/>
</dbReference>
<keyword evidence="2" id="KW-1185">Reference proteome</keyword>
<accession>A0ACB9ZEF4</accession>
<sequence length="322" mass="34703">MSPFGYSTTAEELTKAFADKIKGRTFLVTGTSEGGLGANVAIMLARESPAHIILVSRNKAKVEPVLREIATVNPDVKTTFVACELSDFDSVRAAAKQINDDVSIPRIDVVINNAGVMALKEYTLDKQGLEMALSSNHLGHFLLTNLVMPKILAAGPGARVVNVTSMGHRLGPFRFDDYNFSGGAAYDGWSAYGQSKSANILFSVELSRRLSSKGVKAYSAHPGVIWETGLATHLGEDDYADVDNIARRNTGEGFGERDTPKTLAQGTAALLAAALDPGFDDKSGSFIRDCQVGTAREYAVDPENARKLWELSERLVGQKFDL</sequence>
<evidence type="ECO:0000313" key="1">
    <source>
        <dbReference type="EMBL" id="KAI4869726.1"/>
    </source>
</evidence>
<comment type="caution">
    <text evidence="1">The sequence shown here is derived from an EMBL/GenBank/DDBJ whole genome shotgun (WGS) entry which is preliminary data.</text>
</comment>
<protein>
    <submittedName>
        <fullName evidence="1">Retinol dehydrogenase 13</fullName>
    </submittedName>
</protein>
<gene>
    <name evidence="1" type="ORF">F4820DRAFT_365358</name>
</gene>
<name>A0ACB9ZEF4_9PEZI</name>
<dbReference type="Proteomes" id="UP001497700">
    <property type="component" value="Unassembled WGS sequence"/>
</dbReference>
<evidence type="ECO:0000313" key="2">
    <source>
        <dbReference type="Proteomes" id="UP001497700"/>
    </source>
</evidence>
<reference evidence="1 2" key="1">
    <citation type="journal article" date="2022" name="New Phytol.">
        <title>Ecological generalism drives hyperdiversity of secondary metabolite gene clusters in xylarialean endophytes.</title>
        <authorList>
            <person name="Franco M.E.E."/>
            <person name="Wisecaver J.H."/>
            <person name="Arnold A.E."/>
            <person name="Ju Y.M."/>
            <person name="Slot J.C."/>
            <person name="Ahrendt S."/>
            <person name="Moore L.P."/>
            <person name="Eastman K.E."/>
            <person name="Scott K."/>
            <person name="Konkel Z."/>
            <person name="Mondo S.J."/>
            <person name="Kuo A."/>
            <person name="Hayes R.D."/>
            <person name="Haridas S."/>
            <person name="Andreopoulos B."/>
            <person name="Riley R."/>
            <person name="LaButti K."/>
            <person name="Pangilinan J."/>
            <person name="Lipzen A."/>
            <person name="Amirebrahimi M."/>
            <person name="Yan J."/>
            <person name="Adam C."/>
            <person name="Keymanesh K."/>
            <person name="Ng V."/>
            <person name="Louie K."/>
            <person name="Northen T."/>
            <person name="Drula E."/>
            <person name="Henrissat B."/>
            <person name="Hsieh H.M."/>
            <person name="Youens-Clark K."/>
            <person name="Lutzoni F."/>
            <person name="Miadlikowska J."/>
            <person name="Eastwood D.C."/>
            <person name="Hamelin R.C."/>
            <person name="Grigoriev I.V."/>
            <person name="U'Ren J.M."/>
        </authorList>
    </citation>
    <scope>NUCLEOTIDE SEQUENCE [LARGE SCALE GENOMIC DNA]</scope>
    <source>
        <strain evidence="1 2">CBS 119005</strain>
    </source>
</reference>
<organism evidence="1 2">
    <name type="scientific">Hypoxylon rubiginosum</name>
    <dbReference type="NCBI Taxonomy" id="110542"/>
    <lineage>
        <taxon>Eukaryota</taxon>
        <taxon>Fungi</taxon>
        <taxon>Dikarya</taxon>
        <taxon>Ascomycota</taxon>
        <taxon>Pezizomycotina</taxon>
        <taxon>Sordariomycetes</taxon>
        <taxon>Xylariomycetidae</taxon>
        <taxon>Xylariales</taxon>
        <taxon>Hypoxylaceae</taxon>
        <taxon>Hypoxylon</taxon>
    </lineage>
</organism>
<proteinExistence type="predicted"/>